<proteinExistence type="predicted"/>
<organism evidence="2 3">
    <name type="scientific">Alectoria fallacina</name>
    <dbReference type="NCBI Taxonomy" id="1903189"/>
    <lineage>
        <taxon>Eukaryota</taxon>
        <taxon>Fungi</taxon>
        <taxon>Dikarya</taxon>
        <taxon>Ascomycota</taxon>
        <taxon>Pezizomycotina</taxon>
        <taxon>Lecanoromycetes</taxon>
        <taxon>OSLEUM clade</taxon>
        <taxon>Lecanoromycetidae</taxon>
        <taxon>Lecanorales</taxon>
        <taxon>Lecanorineae</taxon>
        <taxon>Parmeliaceae</taxon>
        <taxon>Alectoria</taxon>
    </lineage>
</organism>
<protein>
    <submittedName>
        <fullName evidence="2">Uncharacterized protein</fullName>
    </submittedName>
</protein>
<keyword evidence="1" id="KW-0732">Signal</keyword>
<dbReference type="AlphaFoldDB" id="A0A8H3IGP0"/>
<dbReference type="Proteomes" id="UP000664203">
    <property type="component" value="Unassembled WGS sequence"/>
</dbReference>
<keyword evidence="3" id="KW-1185">Reference proteome</keyword>
<dbReference type="EMBL" id="CAJPDR010000105">
    <property type="protein sequence ID" value="CAF9917978.1"/>
    <property type="molecule type" value="Genomic_DNA"/>
</dbReference>
<comment type="caution">
    <text evidence="2">The sequence shown here is derived from an EMBL/GenBank/DDBJ whole genome shotgun (WGS) entry which is preliminary data.</text>
</comment>
<accession>A0A8H3IGP0</accession>
<reference evidence="2" key="1">
    <citation type="submission" date="2021-03" db="EMBL/GenBank/DDBJ databases">
        <authorList>
            <person name="Tagirdzhanova G."/>
        </authorList>
    </citation>
    <scope>NUCLEOTIDE SEQUENCE</scope>
</reference>
<evidence type="ECO:0000256" key="1">
    <source>
        <dbReference type="SAM" id="SignalP"/>
    </source>
</evidence>
<name>A0A8H3IGP0_9LECA</name>
<sequence length="324" mass="36413">MYLLLFCIYTLNLSIVTSVHHRPHRQFDNGTAAPVHANAGSAYGPPITPTKPSNNGAGFRIGGPLETPVRTTDQPEIALTQDPAYEARDFDLPFLRNFKGAAKFYRRTNDPAATSSTWGAQYDNENQTACGIPTNAYWLSGVAIHPFWLKYAGLDRYCMQDVCVSFWRGDGIFTDMMLKVTDICPTDTADPTACNTPMDIKVDRDKVRTLFDLPSEPVGDEFTEDVYWMFTKCWADGMVQDAYVQNNWFSQPQYYNFLNWSLTVSSAQYYNNQNSYSANNFPTYSIGQQDHFNVDPLNDWWPGQVEPGWTALAGGAMGDNLGVE</sequence>
<evidence type="ECO:0000313" key="2">
    <source>
        <dbReference type="EMBL" id="CAF9917978.1"/>
    </source>
</evidence>
<feature type="signal peptide" evidence="1">
    <location>
        <begin position="1"/>
        <end position="21"/>
    </location>
</feature>
<evidence type="ECO:0000313" key="3">
    <source>
        <dbReference type="Proteomes" id="UP000664203"/>
    </source>
</evidence>
<dbReference type="OrthoDB" id="5280194at2759"/>
<gene>
    <name evidence="2" type="ORF">ALECFALPRED_000444</name>
</gene>
<feature type="chain" id="PRO_5034672575" evidence="1">
    <location>
        <begin position="22"/>
        <end position="324"/>
    </location>
</feature>